<organism evidence="1 2">
    <name type="scientific">Rhododendron molle</name>
    <name type="common">Chinese azalea</name>
    <name type="synonym">Azalea mollis</name>
    <dbReference type="NCBI Taxonomy" id="49168"/>
    <lineage>
        <taxon>Eukaryota</taxon>
        <taxon>Viridiplantae</taxon>
        <taxon>Streptophyta</taxon>
        <taxon>Embryophyta</taxon>
        <taxon>Tracheophyta</taxon>
        <taxon>Spermatophyta</taxon>
        <taxon>Magnoliopsida</taxon>
        <taxon>eudicotyledons</taxon>
        <taxon>Gunneridae</taxon>
        <taxon>Pentapetalae</taxon>
        <taxon>asterids</taxon>
        <taxon>Ericales</taxon>
        <taxon>Ericaceae</taxon>
        <taxon>Ericoideae</taxon>
        <taxon>Rhodoreae</taxon>
        <taxon>Rhododendron</taxon>
    </lineage>
</organism>
<protein>
    <submittedName>
        <fullName evidence="1">Uncharacterized protein</fullName>
    </submittedName>
</protein>
<evidence type="ECO:0000313" key="1">
    <source>
        <dbReference type="EMBL" id="KAI8534605.1"/>
    </source>
</evidence>
<evidence type="ECO:0000313" key="2">
    <source>
        <dbReference type="Proteomes" id="UP001062846"/>
    </source>
</evidence>
<gene>
    <name evidence="1" type="ORF">RHMOL_Rhmol10G0103400</name>
</gene>
<comment type="caution">
    <text evidence="1">The sequence shown here is derived from an EMBL/GenBank/DDBJ whole genome shotgun (WGS) entry which is preliminary data.</text>
</comment>
<proteinExistence type="predicted"/>
<dbReference type="EMBL" id="CM046397">
    <property type="protein sequence ID" value="KAI8534605.1"/>
    <property type="molecule type" value="Genomic_DNA"/>
</dbReference>
<reference evidence="1" key="1">
    <citation type="submission" date="2022-02" db="EMBL/GenBank/DDBJ databases">
        <title>Plant Genome Project.</title>
        <authorList>
            <person name="Zhang R.-G."/>
        </authorList>
    </citation>
    <scope>NUCLEOTIDE SEQUENCE</scope>
    <source>
        <strain evidence="1">AT1</strain>
    </source>
</reference>
<keyword evidence="2" id="KW-1185">Reference proteome</keyword>
<accession>A0ACC0M115</accession>
<name>A0ACC0M115_RHOML</name>
<sequence>MSMDLTHIPSSEASNSKPVLKRNSDDVGWDYGVIVDVKNKDRLRCILCGNQYTGGVSRMKKHIAQVKGDVAACKKASKEDILKCKQALDETTAKKKEKKRGGINLREEVNIVHEEGDGFEDDEVELRSRKRPHVLGPLDRYTEINPGSSDTTTSGFKKVKQPNIKDAIWKKRSHEVSQYLAQWVYEAGIPFHTIDNDSFKRFVEAVGQFGPGYEPPSQYQLREPLLKKEVDRTKKLLKRQEEEWALTGCSIMTDAWTDRKRRSIMNLCVNCKHGTCFLSSKEDSEVSHTGVYIFEYVDKFIEDIGLQNVVQVVTDNASNNMAAADLLKIKRPNIFWTSCGTHNKSHA</sequence>
<dbReference type="Proteomes" id="UP001062846">
    <property type="component" value="Chromosome 10"/>
</dbReference>